<proteinExistence type="inferred from homology"/>
<dbReference type="InParanoid" id="A0A0D2UTA1"/>
<accession>A0A0D2UTA1</accession>
<dbReference type="AlphaFoldDB" id="A0A0D2UTA1"/>
<protein>
    <recommendedName>
        <fullName evidence="1">Queuosine 5'-phosphate N-glycosylase/hydrolase</fullName>
        <ecNumber evidence="1">3.2.2.-</ecNumber>
    </recommendedName>
    <alternativeName>
        <fullName evidence="1">Queuosine-nucleotide N-glycosylase/hydrolase</fullName>
    </alternativeName>
</protein>
<dbReference type="EMBL" id="KE346377">
    <property type="protein sequence ID" value="KJE98201.1"/>
    <property type="molecule type" value="Genomic_DNA"/>
</dbReference>
<dbReference type="PhylomeDB" id="A0A0D2UTA1"/>
<name>A0A0D2UTA1_CAPO3</name>
<comment type="function">
    <text evidence="1">Catalyzes the hydrolysis of queuosine 5'-phosphate, releasing the nucleobase queuine (q). Is required for salvage of queuine from exogenous queuosine (Q) that is imported and then converted to queuosine 5'-phosphate intracellularly.</text>
</comment>
<dbReference type="PANTHER" id="PTHR21314:SF1">
    <property type="entry name" value="QUEUOSINE SALVAGE PROTEIN"/>
    <property type="match status" value="1"/>
</dbReference>
<sequence length="380" mass="41898">MSESILDRVRSTCAAVVQDPLCCVRVDSSALDRFVSSSSSFTEAAFDALARPTRLPLRFDTLDQELNLHCVLALLNFGHGFRRELHAAVDRGAWESVLVGVMSMHVAGAALDARFFEALTESDVAEHFQLPIMTDRPHESIPGLAISSPSVLRPFIALVQTVLRDTGARLRQLGYQRLSQFVLDTLKPSSAASATSTAAGPSAAVLVERLVQCFPAFEDCSVFNGHRVLFLKKAQFLASEVYTLFGTRDPERFAFKDVDQLTVFVDNVVPAVLRQLGILVLAPELCTMIDSHVDLSTTRRVEGSAPIVELAGGKSLQDADVQLRAAAVSACEEIVALARQRHPWAATLNAKRLDYYLWRLGKEPGYRTVTRHKDQTTFYY</sequence>
<dbReference type="GO" id="GO:0006400">
    <property type="term" value="P:tRNA modification"/>
    <property type="evidence" value="ECO:0007669"/>
    <property type="project" value="TreeGrafter"/>
</dbReference>
<reference evidence="3" key="1">
    <citation type="submission" date="2011-02" db="EMBL/GenBank/DDBJ databases">
        <title>The Genome Sequence of Capsaspora owczarzaki ATCC 30864.</title>
        <authorList>
            <person name="Russ C."/>
            <person name="Cuomo C."/>
            <person name="Burger G."/>
            <person name="Gray M.W."/>
            <person name="Holland P.W.H."/>
            <person name="King N."/>
            <person name="Lang F.B.F."/>
            <person name="Roger A.J."/>
            <person name="Ruiz-Trillo I."/>
            <person name="Young S.K."/>
            <person name="Zeng Q."/>
            <person name="Gargeya S."/>
            <person name="Alvarado L."/>
            <person name="Berlin A."/>
            <person name="Chapman S.B."/>
            <person name="Chen Z."/>
            <person name="Freedman E."/>
            <person name="Gellesch M."/>
            <person name="Goldberg J."/>
            <person name="Griggs A."/>
            <person name="Gujja S."/>
            <person name="Heilman E."/>
            <person name="Heiman D."/>
            <person name="Howarth C."/>
            <person name="Mehta T."/>
            <person name="Neiman D."/>
            <person name="Pearson M."/>
            <person name="Roberts A."/>
            <person name="Saif S."/>
            <person name="Shea T."/>
            <person name="Shenoy N."/>
            <person name="Sisk P."/>
            <person name="Stolte C."/>
            <person name="Sykes S."/>
            <person name="White J."/>
            <person name="Yandava C."/>
            <person name="Haas B."/>
            <person name="Nusbaum C."/>
            <person name="Birren B."/>
        </authorList>
    </citation>
    <scope>NUCLEOTIDE SEQUENCE</scope>
    <source>
        <strain evidence="3">ATCC 30864</strain>
    </source>
</reference>
<comment type="catalytic activity">
    <reaction evidence="1">
        <text>queuosine 5'-phosphate + H2O = queuine + D-ribose 5-phosphate</text>
        <dbReference type="Rhea" id="RHEA:75387"/>
        <dbReference type="ChEBI" id="CHEBI:15377"/>
        <dbReference type="ChEBI" id="CHEBI:17433"/>
        <dbReference type="ChEBI" id="CHEBI:78346"/>
        <dbReference type="ChEBI" id="CHEBI:194371"/>
    </reaction>
    <physiologicalReaction direction="left-to-right" evidence="1">
        <dbReference type="Rhea" id="RHEA:75388"/>
    </physiologicalReaction>
</comment>
<evidence type="ECO:0000313" key="2">
    <source>
        <dbReference type="EMBL" id="KJE98201.1"/>
    </source>
</evidence>
<comment type="similarity">
    <text evidence="1">Belongs to the QNG1 protein family.</text>
</comment>
<evidence type="ECO:0000313" key="3">
    <source>
        <dbReference type="Proteomes" id="UP000008743"/>
    </source>
</evidence>
<gene>
    <name evidence="2" type="ORF">CAOG_008199</name>
</gene>
<dbReference type="Pfam" id="PF10343">
    <property type="entry name" value="Q_salvage"/>
    <property type="match status" value="1"/>
</dbReference>
<dbReference type="eggNOG" id="KOG2524">
    <property type="taxonomic scope" value="Eukaryota"/>
</dbReference>
<dbReference type="PANTHER" id="PTHR21314">
    <property type="entry name" value="QUEUOSINE 5'-PHOSPHATE N-GLYCOSYLASE_HYDROLASE-RELATED"/>
    <property type="match status" value="1"/>
</dbReference>
<keyword evidence="1" id="KW-0378">Hydrolase</keyword>
<evidence type="ECO:0000256" key="1">
    <source>
        <dbReference type="RuleBase" id="RU365002"/>
    </source>
</evidence>
<dbReference type="GO" id="GO:0016787">
    <property type="term" value="F:hydrolase activity"/>
    <property type="evidence" value="ECO:0007669"/>
    <property type="project" value="UniProtKB-KW"/>
</dbReference>
<dbReference type="OrthoDB" id="416777at2759"/>
<dbReference type="EC" id="3.2.2.-" evidence="1"/>
<organism evidence="2 3">
    <name type="scientific">Capsaspora owczarzaki (strain ATCC 30864)</name>
    <dbReference type="NCBI Taxonomy" id="595528"/>
    <lineage>
        <taxon>Eukaryota</taxon>
        <taxon>Filasterea</taxon>
        <taxon>Capsaspora</taxon>
    </lineage>
</organism>
<keyword evidence="3" id="KW-1185">Reference proteome</keyword>
<dbReference type="Proteomes" id="UP000008743">
    <property type="component" value="Unassembled WGS sequence"/>
</dbReference>
<dbReference type="InterPro" id="IPR019438">
    <property type="entry name" value="Q_salvage"/>
</dbReference>